<feature type="domain" description="Laminin G" evidence="7">
    <location>
        <begin position="52"/>
        <end position="225"/>
    </location>
</feature>
<evidence type="ECO:0000313" key="9">
    <source>
        <dbReference type="Proteomes" id="UP001369086"/>
    </source>
</evidence>
<evidence type="ECO:0000256" key="4">
    <source>
        <dbReference type="ARBA" id="ARBA00023180"/>
    </source>
</evidence>
<feature type="chain" id="PRO_5047167474" evidence="6">
    <location>
        <begin position="24"/>
        <end position="423"/>
    </location>
</feature>
<name>A0ABR0ZHF9_HUSHU</name>
<evidence type="ECO:0000256" key="2">
    <source>
        <dbReference type="ARBA" id="ARBA00022525"/>
    </source>
</evidence>
<keyword evidence="3 5" id="KW-1015">Disulfide bond</keyword>
<evidence type="ECO:0000256" key="3">
    <source>
        <dbReference type="ARBA" id="ARBA00023157"/>
    </source>
</evidence>
<dbReference type="Proteomes" id="UP001369086">
    <property type="component" value="Unassembled WGS sequence"/>
</dbReference>
<keyword evidence="4" id="KW-0325">Glycoprotein</keyword>
<evidence type="ECO:0000256" key="6">
    <source>
        <dbReference type="SAM" id="SignalP"/>
    </source>
</evidence>
<dbReference type="CDD" id="cd00110">
    <property type="entry name" value="LamG"/>
    <property type="match status" value="1"/>
</dbReference>
<feature type="domain" description="Laminin G" evidence="7">
    <location>
        <begin position="236"/>
        <end position="413"/>
    </location>
</feature>
<sequence>MKVLFRAGFLLILLVHREQVTEAVSLETNKETDTVKAEDVCVAVDDSKPSDFLYIGNGSSGAIPVLQFKLSEIISFKSQFELRTFDPEGILFFGDIGGEHNWFLLALRKHYLEIQFPNDLSQTAITGGPVISDGEWKQISIANLNSTIIVTVNKEEVIKNHQPMENEDVEGKGVLRIGIGAMFPNSSLKLTLNPPLDGCLRNWDWVRQETPVLNRLIESSESQRCWKSVVPGSYFPGYGAAQFESHLFIDNLSMKETENWSLTVELSLRPVVANGILFAILDLKNNLSFSIALNDTQQAFTLTFAGKDLGSLRFPPELCSGEFQVQQLILANKQLVFKSLEDEVIWNVADDFEALQAVWDQPGTTVYLGGLPDWDPAAVNSYYHGCMRVKIQGNRVDVDTAKKKYGGIRSHSCPADLQLGVGK</sequence>
<organism evidence="8 9">
    <name type="scientific">Huso huso</name>
    <name type="common">Beluga</name>
    <name type="synonym">Acipenser huso</name>
    <dbReference type="NCBI Taxonomy" id="61971"/>
    <lineage>
        <taxon>Eukaryota</taxon>
        <taxon>Metazoa</taxon>
        <taxon>Chordata</taxon>
        <taxon>Craniata</taxon>
        <taxon>Vertebrata</taxon>
        <taxon>Euteleostomi</taxon>
        <taxon>Actinopterygii</taxon>
        <taxon>Chondrostei</taxon>
        <taxon>Acipenseriformes</taxon>
        <taxon>Acipenseridae</taxon>
        <taxon>Huso</taxon>
    </lineage>
</organism>
<evidence type="ECO:0000256" key="5">
    <source>
        <dbReference type="PROSITE-ProRule" id="PRU00122"/>
    </source>
</evidence>
<dbReference type="Pfam" id="PF00054">
    <property type="entry name" value="Laminin_G_1"/>
    <property type="match status" value="1"/>
</dbReference>
<feature type="signal peptide" evidence="6">
    <location>
        <begin position="1"/>
        <end position="23"/>
    </location>
</feature>
<evidence type="ECO:0000256" key="1">
    <source>
        <dbReference type="ARBA" id="ARBA00004613"/>
    </source>
</evidence>
<evidence type="ECO:0000259" key="7">
    <source>
        <dbReference type="PROSITE" id="PS50025"/>
    </source>
</evidence>
<gene>
    <name evidence="8" type="ORF">HHUSO_G13551</name>
</gene>
<dbReference type="SMART" id="SM00282">
    <property type="entry name" value="LamG"/>
    <property type="match status" value="2"/>
</dbReference>
<keyword evidence="9" id="KW-1185">Reference proteome</keyword>
<proteinExistence type="predicted"/>
<reference evidence="8 9" key="1">
    <citation type="submission" date="2021-05" db="EMBL/GenBank/DDBJ databases">
        <authorList>
            <person name="Zahm M."/>
            <person name="Klopp C."/>
            <person name="Cabau C."/>
            <person name="Kuhl H."/>
            <person name="Suciu R."/>
            <person name="Ciorpac M."/>
            <person name="Holostenco D."/>
            <person name="Gessner J."/>
            <person name="Wuertz S."/>
            <person name="Hohne C."/>
            <person name="Stock M."/>
            <person name="Gislard M."/>
            <person name="Lluch J."/>
            <person name="Milhes M."/>
            <person name="Lampietro C."/>
            <person name="Lopez Roques C."/>
            <person name="Donnadieu C."/>
            <person name="Du K."/>
            <person name="Schartl M."/>
            <person name="Guiguen Y."/>
        </authorList>
    </citation>
    <scope>NUCLEOTIDE SEQUENCE [LARGE SCALE GENOMIC DNA]</scope>
    <source>
        <strain evidence="8">Hh-F2</strain>
        <tissue evidence="8">Blood</tissue>
    </source>
</reference>
<feature type="disulfide bond" evidence="5">
    <location>
        <begin position="386"/>
        <end position="413"/>
    </location>
</feature>
<keyword evidence="6" id="KW-0732">Signal</keyword>
<dbReference type="PROSITE" id="PS50025">
    <property type="entry name" value="LAM_G_DOMAIN"/>
    <property type="match status" value="2"/>
</dbReference>
<dbReference type="InterPro" id="IPR051145">
    <property type="entry name" value="GAS-SHBG-PROS"/>
</dbReference>
<dbReference type="PANTHER" id="PTHR24040:SF15">
    <property type="entry name" value="VITAMIN K-DEPENDENT PROTEIN S-LIKE"/>
    <property type="match status" value="1"/>
</dbReference>
<dbReference type="InterPro" id="IPR001791">
    <property type="entry name" value="Laminin_G"/>
</dbReference>
<comment type="caution">
    <text evidence="8">The sequence shown here is derived from an EMBL/GenBank/DDBJ whole genome shotgun (WGS) entry which is preliminary data.</text>
</comment>
<comment type="caution">
    <text evidence="5">Lacks conserved residue(s) required for the propagation of feature annotation.</text>
</comment>
<comment type="subcellular location">
    <subcellularLocation>
        <location evidence="1">Secreted</location>
    </subcellularLocation>
</comment>
<dbReference type="InterPro" id="IPR013320">
    <property type="entry name" value="ConA-like_dom_sf"/>
</dbReference>
<evidence type="ECO:0000313" key="8">
    <source>
        <dbReference type="EMBL" id="KAK6483925.1"/>
    </source>
</evidence>
<keyword evidence="2" id="KW-0964">Secreted</keyword>
<dbReference type="Gene3D" id="2.60.120.200">
    <property type="match status" value="2"/>
</dbReference>
<dbReference type="SUPFAM" id="SSF49899">
    <property type="entry name" value="Concanavalin A-like lectins/glucanases"/>
    <property type="match status" value="2"/>
</dbReference>
<protein>
    <submittedName>
        <fullName evidence="8">Vitamin K-dependent protein S-like</fullName>
    </submittedName>
</protein>
<dbReference type="EMBL" id="JAHFZB010000011">
    <property type="protein sequence ID" value="KAK6483925.1"/>
    <property type="molecule type" value="Genomic_DNA"/>
</dbReference>
<dbReference type="PANTHER" id="PTHR24040">
    <property type="entry name" value="LAMININ G-LIKE DOMAIN-CONTAINING PROTEIN"/>
    <property type="match status" value="1"/>
</dbReference>
<accession>A0ABR0ZHF9</accession>